<dbReference type="AlphaFoldDB" id="A0A4S8JDB0"/>
<keyword evidence="2" id="KW-1185">Reference proteome</keyword>
<reference evidence="1 2" key="1">
    <citation type="journal article" date="2019" name="Nat. Plants">
        <title>Genome sequencing of Musa balbisiana reveals subgenome evolution and function divergence in polyploid bananas.</title>
        <authorList>
            <person name="Yao X."/>
        </authorList>
    </citation>
    <scope>NUCLEOTIDE SEQUENCE [LARGE SCALE GENOMIC DNA]</scope>
    <source>
        <strain evidence="2">cv. DH-PKW</strain>
        <tissue evidence="1">Leaves</tissue>
    </source>
</reference>
<sequence length="64" mass="7399">MTQEREKLTCALESYRSQKSNSHAEKYDTKESCHANDKVKLVHLEKAVSFFKLNEPNHGNDDDC</sequence>
<name>A0A4S8JDB0_MUSBA</name>
<gene>
    <name evidence="1" type="ORF">C4D60_Mb03t21480</name>
</gene>
<protein>
    <submittedName>
        <fullName evidence="1">Uncharacterized protein</fullName>
    </submittedName>
</protein>
<accession>A0A4S8JDB0</accession>
<organism evidence="1 2">
    <name type="scientific">Musa balbisiana</name>
    <name type="common">Banana</name>
    <dbReference type="NCBI Taxonomy" id="52838"/>
    <lineage>
        <taxon>Eukaryota</taxon>
        <taxon>Viridiplantae</taxon>
        <taxon>Streptophyta</taxon>
        <taxon>Embryophyta</taxon>
        <taxon>Tracheophyta</taxon>
        <taxon>Spermatophyta</taxon>
        <taxon>Magnoliopsida</taxon>
        <taxon>Liliopsida</taxon>
        <taxon>Zingiberales</taxon>
        <taxon>Musaceae</taxon>
        <taxon>Musa</taxon>
    </lineage>
</organism>
<comment type="caution">
    <text evidence="1">The sequence shown here is derived from an EMBL/GenBank/DDBJ whole genome shotgun (WGS) entry which is preliminary data.</text>
</comment>
<dbReference type="EMBL" id="PYDT01000006">
    <property type="protein sequence ID" value="THU59104.1"/>
    <property type="molecule type" value="Genomic_DNA"/>
</dbReference>
<evidence type="ECO:0000313" key="2">
    <source>
        <dbReference type="Proteomes" id="UP000317650"/>
    </source>
</evidence>
<evidence type="ECO:0000313" key="1">
    <source>
        <dbReference type="EMBL" id="THU59104.1"/>
    </source>
</evidence>
<dbReference type="Proteomes" id="UP000317650">
    <property type="component" value="Chromosome 3"/>
</dbReference>
<proteinExistence type="predicted"/>